<feature type="signal peptide" evidence="1">
    <location>
        <begin position="1"/>
        <end position="23"/>
    </location>
</feature>
<sequence>MKKKLMATTMAFALCAMASSAFASQSVNLGTQLGSTPLFTPINGSASKAPLNPGNSNGLVTIAANGVVETSAEKAKKIGVTEKQLLAYYEKYNNLNVNKANPNKIKTLAERQAEINRFPASSQSEKLIKQWEQKQINVLIQHSEQAMQLKPNQITPQGNAVSNGNAIQLKPNQITSQGNAVSNGSAVSNAVSNAASYPANFQMK</sequence>
<keyword evidence="1" id="KW-0732">Signal</keyword>
<accession>A0A518V2Y7</accession>
<keyword evidence="3" id="KW-1185">Reference proteome</keyword>
<protein>
    <recommendedName>
        <fullName evidence="4">DUF2680 domain-containing protein</fullName>
    </recommendedName>
</protein>
<feature type="chain" id="PRO_5022188042" description="DUF2680 domain-containing protein" evidence="1">
    <location>
        <begin position="24"/>
        <end position="204"/>
    </location>
</feature>
<dbReference type="Proteomes" id="UP000319432">
    <property type="component" value="Chromosome"/>
</dbReference>
<name>A0A518V2Y7_BRELA</name>
<dbReference type="EMBL" id="CP033464">
    <property type="protein sequence ID" value="QDX91366.1"/>
    <property type="molecule type" value="Genomic_DNA"/>
</dbReference>
<dbReference type="AlphaFoldDB" id="A0A518V2Y7"/>
<proteinExistence type="predicted"/>
<evidence type="ECO:0000313" key="3">
    <source>
        <dbReference type="Proteomes" id="UP000319432"/>
    </source>
</evidence>
<evidence type="ECO:0000313" key="2">
    <source>
        <dbReference type="EMBL" id="QDX91366.1"/>
    </source>
</evidence>
<reference evidence="2 3" key="1">
    <citation type="submission" date="2018-11" db="EMBL/GenBank/DDBJ databases">
        <title>Phylogenetic determinants of toxin gene distribution in genomes of Brevibacillus laterosporus.</title>
        <authorList>
            <person name="Glare T.R."/>
            <person name="Durrant A."/>
            <person name="Berry C."/>
            <person name="Palma L."/>
            <person name="Ormskirk M."/>
            <person name="Cox M.O."/>
        </authorList>
    </citation>
    <scope>NUCLEOTIDE SEQUENCE [LARGE SCALE GENOMIC DNA]</scope>
    <source>
        <strain evidence="2 3">1821L</strain>
    </source>
</reference>
<evidence type="ECO:0000256" key="1">
    <source>
        <dbReference type="SAM" id="SignalP"/>
    </source>
</evidence>
<evidence type="ECO:0008006" key="4">
    <source>
        <dbReference type="Google" id="ProtNLM"/>
    </source>
</evidence>
<gene>
    <name evidence="2" type="ORF">EEL30_02625</name>
</gene>
<organism evidence="2 3">
    <name type="scientific">Brevibacillus laterosporus</name>
    <name type="common">Bacillus laterosporus</name>
    <dbReference type="NCBI Taxonomy" id="1465"/>
    <lineage>
        <taxon>Bacteria</taxon>
        <taxon>Bacillati</taxon>
        <taxon>Bacillota</taxon>
        <taxon>Bacilli</taxon>
        <taxon>Bacillales</taxon>
        <taxon>Paenibacillaceae</taxon>
        <taxon>Brevibacillus</taxon>
    </lineage>
</organism>